<sequence>MTIRNESSAHACHYKILLDKLQMSVKMTNNIFELLEQYETDKDVFKRIGLSKYAQASLIKHPETWQVYVNRRTQYAPAHRSDIAALDRWFAEHSGLSVHQVRSVTRAMKLQPKRPKKVTNREQDLVDYYTYRKKLAEHLYTLISGRKAVNEIVRETGLNERTVYRRMMAAVQEVRPQVETKYDLNNMTEAGRLALAEKVRANELDKWDEKKLALLSDAEKEEIWKKR</sequence>
<name>A0A2X1ULL9_9BURK</name>
<evidence type="ECO:0000313" key="3">
    <source>
        <dbReference type="Proteomes" id="UP000250242"/>
    </source>
</evidence>
<dbReference type="AlphaFoldDB" id="A0A2X1ULL9"/>
<organism evidence="2 3">
    <name type="scientific">Oligella urethralis</name>
    <dbReference type="NCBI Taxonomy" id="90245"/>
    <lineage>
        <taxon>Bacteria</taxon>
        <taxon>Pseudomonadati</taxon>
        <taxon>Pseudomonadota</taxon>
        <taxon>Betaproteobacteria</taxon>
        <taxon>Burkholderiales</taxon>
        <taxon>Alcaligenaceae</taxon>
        <taxon>Oligella</taxon>
    </lineage>
</organism>
<gene>
    <name evidence="2" type="ORF">NCTC11009_01256</name>
</gene>
<evidence type="ECO:0000313" key="2">
    <source>
        <dbReference type="EMBL" id="SPY08039.1"/>
    </source>
</evidence>
<dbReference type="GO" id="GO:0030246">
    <property type="term" value="F:carbohydrate binding"/>
    <property type="evidence" value="ECO:0007669"/>
    <property type="project" value="InterPro"/>
</dbReference>
<dbReference type="EMBL" id="UATH01000001">
    <property type="protein sequence ID" value="SPY08039.1"/>
    <property type="molecule type" value="Genomic_DNA"/>
</dbReference>
<reference evidence="2 3" key="1">
    <citation type="submission" date="2018-06" db="EMBL/GenBank/DDBJ databases">
        <authorList>
            <consortium name="Pathogen Informatics"/>
            <person name="Doyle S."/>
        </authorList>
    </citation>
    <scope>NUCLEOTIDE SEQUENCE [LARGE SCALE GENOMIC DNA]</scope>
    <source>
        <strain evidence="2 3">NCTC11009</strain>
    </source>
</reference>
<proteinExistence type="predicted"/>
<dbReference type="Proteomes" id="UP000250242">
    <property type="component" value="Unassembled WGS sequence"/>
</dbReference>
<dbReference type="PROSITE" id="PS51304">
    <property type="entry name" value="GALECTIN"/>
    <property type="match status" value="1"/>
</dbReference>
<evidence type="ECO:0000259" key="1">
    <source>
        <dbReference type="PROSITE" id="PS51304"/>
    </source>
</evidence>
<accession>A0A2X1ULL9</accession>
<feature type="domain" description="Galectin" evidence="1">
    <location>
        <begin position="1"/>
        <end position="104"/>
    </location>
</feature>
<dbReference type="InterPro" id="IPR001079">
    <property type="entry name" value="Galectin_CRD"/>
</dbReference>
<protein>
    <recommendedName>
        <fullName evidence="1">Galectin domain-containing protein</fullName>
    </recommendedName>
</protein>